<evidence type="ECO:0000313" key="3">
    <source>
        <dbReference type="Proteomes" id="UP000179266"/>
    </source>
</evidence>
<name>A0A1F7RJS6_9BACT</name>
<dbReference type="InterPro" id="IPR035923">
    <property type="entry name" value="TT1751-like_sf"/>
</dbReference>
<dbReference type="InterPro" id="IPR005180">
    <property type="entry name" value="DUF302"/>
</dbReference>
<feature type="domain" description="DUF302" evidence="1">
    <location>
        <begin position="33"/>
        <end position="95"/>
    </location>
</feature>
<comment type="caution">
    <text evidence="2">The sequence shown here is derived from an EMBL/GenBank/DDBJ whole genome shotgun (WGS) entry which is preliminary data.</text>
</comment>
<dbReference type="Pfam" id="PF03625">
    <property type="entry name" value="DUF302"/>
    <property type="match status" value="1"/>
</dbReference>
<accession>A0A1F7RJS6</accession>
<organism evidence="2 3">
    <name type="scientific">Candidatus Schekmanbacteria bacterium RBG_13_48_7</name>
    <dbReference type="NCBI Taxonomy" id="1817878"/>
    <lineage>
        <taxon>Bacteria</taxon>
        <taxon>Candidatus Schekmaniibacteriota</taxon>
    </lineage>
</organism>
<dbReference type="AlphaFoldDB" id="A0A1F7RJS6"/>
<proteinExistence type="predicted"/>
<sequence length="127" mass="14470">MIYTIKSKKTMNEIDKGLYESAARHKFGIMIVHDLQKTMKNKGIEFERECKIYEVCNPHQAKKVLDANMEISTALPCRISVYTESGSVKLSTLKPTEILMMFGNKDLMATAREVENVIFSMMNEAAK</sequence>
<dbReference type="CDD" id="cd14797">
    <property type="entry name" value="DUF302"/>
    <property type="match status" value="1"/>
</dbReference>
<dbReference type="PANTHER" id="PTHR38342:SF1">
    <property type="entry name" value="SLR5037 PROTEIN"/>
    <property type="match status" value="1"/>
</dbReference>
<dbReference type="EMBL" id="MGDD01000351">
    <property type="protein sequence ID" value="OGL41214.1"/>
    <property type="molecule type" value="Genomic_DNA"/>
</dbReference>
<dbReference type="SUPFAM" id="SSF103247">
    <property type="entry name" value="TT1751-like"/>
    <property type="match status" value="1"/>
</dbReference>
<dbReference type="PIRSF" id="PIRSF021774">
    <property type="entry name" value="UCP021774"/>
    <property type="match status" value="1"/>
</dbReference>
<dbReference type="InterPro" id="IPR016796">
    <property type="entry name" value="UCP021774"/>
</dbReference>
<gene>
    <name evidence="2" type="ORF">A2161_00815</name>
</gene>
<dbReference type="PANTHER" id="PTHR38342">
    <property type="entry name" value="SLR5037 PROTEIN"/>
    <property type="match status" value="1"/>
</dbReference>
<reference evidence="2 3" key="1">
    <citation type="journal article" date="2016" name="Nat. Commun.">
        <title>Thousands of microbial genomes shed light on interconnected biogeochemical processes in an aquifer system.</title>
        <authorList>
            <person name="Anantharaman K."/>
            <person name="Brown C.T."/>
            <person name="Hug L.A."/>
            <person name="Sharon I."/>
            <person name="Castelle C.J."/>
            <person name="Probst A.J."/>
            <person name="Thomas B.C."/>
            <person name="Singh A."/>
            <person name="Wilkins M.J."/>
            <person name="Karaoz U."/>
            <person name="Brodie E.L."/>
            <person name="Williams K.H."/>
            <person name="Hubbard S.S."/>
            <person name="Banfield J.F."/>
        </authorList>
    </citation>
    <scope>NUCLEOTIDE SEQUENCE [LARGE SCALE GENOMIC DNA]</scope>
</reference>
<evidence type="ECO:0000259" key="1">
    <source>
        <dbReference type="Pfam" id="PF03625"/>
    </source>
</evidence>
<dbReference type="Proteomes" id="UP000179266">
    <property type="component" value="Unassembled WGS sequence"/>
</dbReference>
<evidence type="ECO:0000313" key="2">
    <source>
        <dbReference type="EMBL" id="OGL41214.1"/>
    </source>
</evidence>
<dbReference type="Gene3D" id="3.30.310.70">
    <property type="entry name" value="TT1751-like domain"/>
    <property type="match status" value="1"/>
</dbReference>
<protein>
    <recommendedName>
        <fullName evidence="1">DUF302 domain-containing protein</fullName>
    </recommendedName>
</protein>